<dbReference type="Proteomes" id="UP000559987">
    <property type="component" value="Unassembled WGS sequence"/>
</dbReference>
<dbReference type="RefSeq" id="WP_183908883.1">
    <property type="nucleotide sequence ID" value="NZ_JACHXZ010000001.1"/>
</dbReference>
<dbReference type="EMBL" id="JACHXZ010000001">
    <property type="protein sequence ID" value="MBB3167831.1"/>
    <property type="molecule type" value="Genomic_DNA"/>
</dbReference>
<evidence type="ECO:0000313" key="2">
    <source>
        <dbReference type="EMBL" id="MBB3167831.1"/>
    </source>
</evidence>
<dbReference type="PANTHER" id="PTHR30087:SF0">
    <property type="entry name" value="INNER MEMBRANE PROTEIN"/>
    <property type="match status" value="1"/>
</dbReference>
<dbReference type="PANTHER" id="PTHR30087">
    <property type="entry name" value="INNER MEMBRANE PROTEIN"/>
    <property type="match status" value="1"/>
</dbReference>
<proteinExistence type="predicted"/>
<feature type="domain" description="DUF1722" evidence="1">
    <location>
        <begin position="195"/>
        <end position="310"/>
    </location>
</feature>
<dbReference type="InterPro" id="IPR017087">
    <property type="entry name" value="UCP037004"/>
</dbReference>
<keyword evidence="3" id="KW-1185">Reference proteome</keyword>
<dbReference type="InterPro" id="IPR013560">
    <property type="entry name" value="DUF1722"/>
</dbReference>
<name>A0A839UM29_9GAMM</name>
<dbReference type="InterPro" id="IPR007553">
    <property type="entry name" value="2-thiour_desulf"/>
</dbReference>
<accession>A0A839UM29</accession>
<comment type="caution">
    <text evidence="2">The sequence shown here is derived from an EMBL/GenBank/DDBJ whole genome shotgun (WGS) entry which is preliminary data.</text>
</comment>
<sequence>MAQGKIYTLGISACLLGEKVRFNAGHKRSAFCAETLATQAELIPVCPEVAIGLPVPRKAIRLMHDGDDLRVVPSKGEAGDVDYGPALRDVGKAFMARHPNLDGFVFMNDSPSCGPAHVKTYRANGYQAGRDGVGFFARAVQEINPLLPVEDAGRLNDPAIRENFMVRIGVYRDWRQLNRAPLTAGSLIKFYSPYKYLLMAHSQVAYKQVGRLLANHEQRPVEDVAQDFIEALMAGLKVLADRKGHANVLMHLLGYFKKHLDSDDRQEVLAVIHNYRKGIIPLVTPVTLFQHHLRRAPNAYLQAQKYWQPHAPELGLRSAI</sequence>
<dbReference type="Pfam" id="PF08349">
    <property type="entry name" value="DUF1722"/>
    <property type="match status" value="1"/>
</dbReference>
<dbReference type="PIRSF" id="PIRSF037004">
    <property type="entry name" value="UCP037004"/>
    <property type="match status" value="1"/>
</dbReference>
<dbReference type="Pfam" id="PF04463">
    <property type="entry name" value="2-thiour_desulf"/>
    <property type="match status" value="1"/>
</dbReference>
<evidence type="ECO:0000259" key="1">
    <source>
        <dbReference type="Pfam" id="PF08349"/>
    </source>
</evidence>
<dbReference type="AlphaFoldDB" id="A0A839UM29"/>
<evidence type="ECO:0000313" key="3">
    <source>
        <dbReference type="Proteomes" id="UP000559987"/>
    </source>
</evidence>
<organism evidence="2 3">
    <name type="scientific">Simiduia aestuariiviva</name>
    <dbReference type="NCBI Taxonomy" id="1510459"/>
    <lineage>
        <taxon>Bacteria</taxon>
        <taxon>Pseudomonadati</taxon>
        <taxon>Pseudomonadota</taxon>
        <taxon>Gammaproteobacteria</taxon>
        <taxon>Cellvibrionales</taxon>
        <taxon>Cellvibrionaceae</taxon>
        <taxon>Simiduia</taxon>
    </lineage>
</organism>
<gene>
    <name evidence="2" type="ORF">FHS30_001007</name>
</gene>
<reference evidence="2 3" key="1">
    <citation type="submission" date="2020-08" db="EMBL/GenBank/DDBJ databases">
        <title>Genomic Encyclopedia of Type Strains, Phase III (KMG-III): the genomes of soil and plant-associated and newly described type strains.</title>
        <authorList>
            <person name="Whitman W."/>
        </authorList>
    </citation>
    <scope>NUCLEOTIDE SEQUENCE [LARGE SCALE GENOMIC DNA]</scope>
    <source>
        <strain evidence="2 3">CECT 8571</strain>
    </source>
</reference>
<protein>
    <submittedName>
        <fullName evidence="2">Uncharacterized protein YbgA (DUF1722 family)/uncharacterized protein YbbK (DUF523 family)</fullName>
    </submittedName>
</protein>